<dbReference type="Pfam" id="PF04106">
    <property type="entry name" value="ATG5_UblB"/>
    <property type="match status" value="1"/>
</dbReference>
<evidence type="ECO:0000259" key="11">
    <source>
        <dbReference type="Pfam" id="PF20637"/>
    </source>
</evidence>
<organism evidence="13 14">
    <name type="scientific">Oidiodendron maius (strain Zn)</name>
    <dbReference type="NCBI Taxonomy" id="913774"/>
    <lineage>
        <taxon>Eukaryota</taxon>
        <taxon>Fungi</taxon>
        <taxon>Dikarya</taxon>
        <taxon>Ascomycota</taxon>
        <taxon>Pezizomycotina</taxon>
        <taxon>Leotiomycetes</taxon>
        <taxon>Leotiomycetes incertae sedis</taxon>
        <taxon>Myxotrichaceae</taxon>
        <taxon>Oidiodendron</taxon>
    </lineage>
</organism>
<dbReference type="Gene3D" id="3.10.20.620">
    <property type="match status" value="1"/>
</dbReference>
<dbReference type="PANTHER" id="PTHR13040:SF2">
    <property type="entry name" value="AUTOPHAGY PROTEIN 5"/>
    <property type="match status" value="1"/>
</dbReference>
<dbReference type="GO" id="GO:0019776">
    <property type="term" value="F:Atg8-family ligase activity"/>
    <property type="evidence" value="ECO:0007669"/>
    <property type="project" value="TreeGrafter"/>
</dbReference>
<dbReference type="GO" id="GO:0000423">
    <property type="term" value="P:mitophagy"/>
    <property type="evidence" value="ECO:0007669"/>
    <property type="project" value="EnsemblFungi"/>
</dbReference>
<dbReference type="OrthoDB" id="272162at2759"/>
<evidence type="ECO:0000313" key="14">
    <source>
        <dbReference type="Proteomes" id="UP000054321"/>
    </source>
</evidence>
<dbReference type="InterPro" id="IPR007239">
    <property type="entry name" value="Atg5"/>
</dbReference>
<evidence type="ECO:0000256" key="6">
    <source>
        <dbReference type="ARBA" id="ARBA00022927"/>
    </source>
</evidence>
<dbReference type="GO" id="GO:0034045">
    <property type="term" value="C:phagophore assembly site membrane"/>
    <property type="evidence" value="ECO:0007669"/>
    <property type="project" value="UniProtKB-SubCell"/>
</dbReference>
<gene>
    <name evidence="13" type="ORF">OIDMADRAFT_155643</name>
</gene>
<dbReference type="Gene3D" id="3.10.20.90">
    <property type="entry name" value="Phosphatidylinositol 3-kinase Catalytic Subunit, Chain A, domain 1"/>
    <property type="match status" value="1"/>
</dbReference>
<dbReference type="GO" id="GO:0015031">
    <property type="term" value="P:protein transport"/>
    <property type="evidence" value="ECO:0007669"/>
    <property type="project" value="UniProtKB-KW"/>
</dbReference>
<dbReference type="EMBL" id="KN832871">
    <property type="protein sequence ID" value="KIN06469.1"/>
    <property type="molecule type" value="Genomic_DNA"/>
</dbReference>
<dbReference type="GO" id="GO:0006995">
    <property type="term" value="P:cellular response to nitrogen starvation"/>
    <property type="evidence" value="ECO:0007669"/>
    <property type="project" value="TreeGrafter"/>
</dbReference>
<dbReference type="PANTHER" id="PTHR13040">
    <property type="entry name" value="AUTOPHAGY PROTEIN 5"/>
    <property type="match status" value="1"/>
</dbReference>
<dbReference type="Pfam" id="PF20638">
    <property type="entry name" value="ATG5_UblA"/>
    <property type="match status" value="1"/>
</dbReference>
<comment type="subcellular location">
    <subcellularLocation>
        <location evidence="1 9">Preautophagosomal structure membrane</location>
        <topology evidence="1 9">Peripheral membrane protein</topology>
    </subcellularLocation>
</comment>
<dbReference type="FunFam" id="1.10.246.190:FF:000004">
    <property type="entry name" value="Autophagy protein 5"/>
    <property type="match status" value="1"/>
</dbReference>
<dbReference type="GO" id="GO:0061908">
    <property type="term" value="C:phagophore"/>
    <property type="evidence" value="ECO:0007669"/>
    <property type="project" value="TreeGrafter"/>
</dbReference>
<dbReference type="GO" id="GO:0061709">
    <property type="term" value="P:reticulophagy"/>
    <property type="evidence" value="ECO:0007669"/>
    <property type="project" value="EnsemblFungi"/>
</dbReference>
<evidence type="ECO:0000256" key="5">
    <source>
        <dbReference type="ARBA" id="ARBA00022843"/>
    </source>
</evidence>
<dbReference type="InterPro" id="IPR042527">
    <property type="entry name" value="Atg5_UblA_dom_sf"/>
</dbReference>
<proteinExistence type="inferred from homology"/>
<keyword evidence="4 9" id="KW-1017">Isopeptide bond</keyword>
<dbReference type="InterPro" id="IPR048939">
    <property type="entry name" value="ATG5_UblA"/>
</dbReference>
<evidence type="ECO:0000256" key="4">
    <source>
        <dbReference type="ARBA" id="ARBA00022499"/>
    </source>
</evidence>
<feature type="domain" description="Autophagy protein ATG5 alpha-helical bundle region" evidence="11">
    <location>
        <begin position="87"/>
        <end position="141"/>
    </location>
</feature>
<dbReference type="STRING" id="913774.A0A0C3D590"/>
<reference evidence="13 14" key="1">
    <citation type="submission" date="2014-04" db="EMBL/GenBank/DDBJ databases">
        <authorList>
            <consortium name="DOE Joint Genome Institute"/>
            <person name="Kuo A."/>
            <person name="Martino E."/>
            <person name="Perotto S."/>
            <person name="Kohler A."/>
            <person name="Nagy L.G."/>
            <person name="Floudas D."/>
            <person name="Copeland A."/>
            <person name="Barry K.W."/>
            <person name="Cichocki N."/>
            <person name="Veneault-Fourrey C."/>
            <person name="LaButti K."/>
            <person name="Lindquist E.A."/>
            <person name="Lipzen A."/>
            <person name="Lundell T."/>
            <person name="Morin E."/>
            <person name="Murat C."/>
            <person name="Sun H."/>
            <person name="Tunlid A."/>
            <person name="Henrissat B."/>
            <person name="Grigoriev I.V."/>
            <person name="Hibbett D.S."/>
            <person name="Martin F."/>
            <person name="Nordberg H.P."/>
            <person name="Cantor M.N."/>
            <person name="Hua S.X."/>
        </authorList>
    </citation>
    <scope>NUCLEOTIDE SEQUENCE [LARGE SCALE GENOMIC DNA]</scope>
    <source>
        <strain evidence="13 14">Zn</strain>
    </source>
</reference>
<keyword evidence="8 9" id="KW-0472">Membrane</keyword>
<keyword evidence="3 9" id="KW-0813">Transport</keyword>
<dbReference type="Proteomes" id="UP000054321">
    <property type="component" value="Unassembled WGS sequence"/>
</dbReference>
<feature type="domain" description="Autophagy protein ATG5 UblA" evidence="12">
    <location>
        <begin position="5"/>
        <end position="79"/>
    </location>
</feature>
<evidence type="ECO:0000256" key="3">
    <source>
        <dbReference type="ARBA" id="ARBA00022448"/>
    </source>
</evidence>
<reference evidence="14" key="2">
    <citation type="submission" date="2015-01" db="EMBL/GenBank/DDBJ databases">
        <title>Evolutionary Origins and Diversification of the Mycorrhizal Mutualists.</title>
        <authorList>
            <consortium name="DOE Joint Genome Institute"/>
            <consortium name="Mycorrhizal Genomics Consortium"/>
            <person name="Kohler A."/>
            <person name="Kuo A."/>
            <person name="Nagy L.G."/>
            <person name="Floudas D."/>
            <person name="Copeland A."/>
            <person name="Barry K.W."/>
            <person name="Cichocki N."/>
            <person name="Veneault-Fourrey C."/>
            <person name="LaButti K."/>
            <person name="Lindquist E.A."/>
            <person name="Lipzen A."/>
            <person name="Lundell T."/>
            <person name="Morin E."/>
            <person name="Murat C."/>
            <person name="Riley R."/>
            <person name="Ohm R."/>
            <person name="Sun H."/>
            <person name="Tunlid A."/>
            <person name="Henrissat B."/>
            <person name="Grigoriev I.V."/>
            <person name="Hibbett D.S."/>
            <person name="Martin F."/>
        </authorList>
    </citation>
    <scope>NUCLEOTIDE SEQUENCE [LARGE SCALE GENOMIC DNA]</scope>
    <source>
        <strain evidence="14">Zn</strain>
    </source>
</reference>
<protein>
    <recommendedName>
        <fullName evidence="9">Autophagy protein 5</fullName>
    </recommendedName>
</protein>
<evidence type="ECO:0000256" key="2">
    <source>
        <dbReference type="ARBA" id="ARBA00006910"/>
    </source>
</evidence>
<evidence type="ECO:0000256" key="1">
    <source>
        <dbReference type="ARBA" id="ARBA00004623"/>
    </source>
</evidence>
<evidence type="ECO:0000256" key="8">
    <source>
        <dbReference type="ARBA" id="ARBA00023136"/>
    </source>
</evidence>
<dbReference type="GO" id="GO:0005776">
    <property type="term" value="C:autophagosome"/>
    <property type="evidence" value="ECO:0007669"/>
    <property type="project" value="TreeGrafter"/>
</dbReference>
<sequence>MQARIWASSIPLHITHPSSPTPYLIQVPRLSYLPLLLPRLTSFFGPCSSFSYQDIPLKNLPVGLLCDLYQPELPWRLTLGDGPLFDIHDTYINSVKEADFVRNGSAKGIMSMSKENSTQLWNSVQDNDFNAYNRINKILLNPATPLKHIPLRVYIPSSPTASAELGSFKIIQSLIPPMTPKREVQTLGSALNSIIPSLFPSRRDPILAEPMLHGAPIPFGAPLEEIMREAAYADGWIHLSVSLTDA</sequence>
<comment type="subunit">
    <text evidence="9">Conjugated with ATG12.</text>
</comment>
<evidence type="ECO:0000259" key="10">
    <source>
        <dbReference type="Pfam" id="PF04106"/>
    </source>
</evidence>
<accession>A0A0C3D590</accession>
<comment type="similarity">
    <text evidence="2 9">Belongs to the ATG5 family.</text>
</comment>
<dbReference type="GO" id="GO:0034727">
    <property type="term" value="P:piecemeal microautophagy of the nucleus"/>
    <property type="evidence" value="ECO:0007669"/>
    <property type="project" value="TreeGrafter"/>
</dbReference>
<dbReference type="FunCoup" id="A0A0C3D590">
    <property type="interactions" value="351"/>
</dbReference>
<dbReference type="Pfam" id="PF20637">
    <property type="entry name" value="ATG5_HBR"/>
    <property type="match status" value="1"/>
</dbReference>
<dbReference type="HOGENOM" id="CLU_051894_2_0_1"/>
<keyword evidence="7 9" id="KW-0072">Autophagy</keyword>
<keyword evidence="14" id="KW-1185">Reference proteome</keyword>
<comment type="function">
    <text evidence="9">Involved in cytoplasm to vacuole transport (Cvt) and autophagic vesicle formation.</text>
</comment>
<dbReference type="Gene3D" id="1.10.246.190">
    <property type="entry name" value="Autophagy protein Apg5, helix rich domain"/>
    <property type="match status" value="1"/>
</dbReference>
<dbReference type="InterPro" id="IPR048318">
    <property type="entry name" value="ATG5_UblB"/>
</dbReference>
<keyword evidence="5 9" id="KW-0832">Ubl conjugation</keyword>
<evidence type="ECO:0000259" key="12">
    <source>
        <dbReference type="Pfam" id="PF20638"/>
    </source>
</evidence>
<dbReference type="InParanoid" id="A0A0C3D590"/>
<evidence type="ECO:0000256" key="7">
    <source>
        <dbReference type="ARBA" id="ARBA00023006"/>
    </source>
</evidence>
<dbReference type="InterPro" id="IPR042526">
    <property type="entry name" value="Atg5_HR"/>
</dbReference>
<dbReference type="AlphaFoldDB" id="A0A0C3D590"/>
<evidence type="ECO:0000313" key="13">
    <source>
        <dbReference type="EMBL" id="KIN06469.1"/>
    </source>
</evidence>
<feature type="domain" description="Autophagy protein ATG5 UblB" evidence="10">
    <location>
        <begin position="148"/>
        <end position="241"/>
    </location>
</feature>
<dbReference type="GO" id="GO:0044233">
    <property type="term" value="C:mitochondria-associated endoplasmic reticulum membrane contact site"/>
    <property type="evidence" value="ECO:0007669"/>
    <property type="project" value="TreeGrafter"/>
</dbReference>
<keyword evidence="6" id="KW-0653">Protein transport</keyword>
<dbReference type="GO" id="GO:0034274">
    <property type="term" value="C:Atg12-Atg5-Atg16 complex"/>
    <property type="evidence" value="ECO:0007669"/>
    <property type="project" value="TreeGrafter"/>
</dbReference>
<dbReference type="InterPro" id="IPR048940">
    <property type="entry name" value="ATG5_HBR"/>
</dbReference>
<evidence type="ECO:0000256" key="9">
    <source>
        <dbReference type="RuleBase" id="RU361202"/>
    </source>
</evidence>
<name>A0A0C3D590_OIDMZ</name>